<dbReference type="HAMAP" id="MF_01341">
    <property type="entry name" value="Ribosomal_uL15"/>
    <property type="match status" value="1"/>
</dbReference>
<evidence type="ECO:0000313" key="7">
    <source>
        <dbReference type="Proteomes" id="UP000504638"/>
    </source>
</evidence>
<keyword evidence="2" id="KW-0689">Ribosomal protein</keyword>
<dbReference type="PANTHER" id="PTHR12934:SF11">
    <property type="entry name" value="LARGE RIBOSOMAL SUBUNIT PROTEIN UL15M"/>
    <property type="match status" value="1"/>
</dbReference>
<dbReference type="RefSeq" id="XP_033536909.1">
    <property type="nucleotide sequence ID" value="XM_033676103.1"/>
</dbReference>
<dbReference type="SUPFAM" id="SSF52080">
    <property type="entry name" value="Ribosomal proteins L15p and L18e"/>
    <property type="match status" value="1"/>
</dbReference>
<protein>
    <submittedName>
        <fullName evidence="6 8">50S ribosomal subunit protein L15</fullName>
    </submittedName>
</protein>
<evidence type="ECO:0000256" key="3">
    <source>
        <dbReference type="ARBA" id="ARBA00023274"/>
    </source>
</evidence>
<organism evidence="6">
    <name type="scientific">Eremomyces bilateralis CBS 781.70</name>
    <dbReference type="NCBI Taxonomy" id="1392243"/>
    <lineage>
        <taxon>Eukaryota</taxon>
        <taxon>Fungi</taxon>
        <taxon>Dikarya</taxon>
        <taxon>Ascomycota</taxon>
        <taxon>Pezizomycotina</taxon>
        <taxon>Dothideomycetes</taxon>
        <taxon>Dothideomycetes incertae sedis</taxon>
        <taxon>Eremomycetales</taxon>
        <taxon>Eremomycetaceae</taxon>
        <taxon>Eremomyces</taxon>
    </lineage>
</organism>
<dbReference type="Pfam" id="PF00828">
    <property type="entry name" value="Ribosomal_L27A"/>
    <property type="match status" value="1"/>
</dbReference>
<feature type="region of interest" description="Disordered" evidence="4">
    <location>
        <begin position="53"/>
        <end position="108"/>
    </location>
</feature>
<dbReference type="InterPro" id="IPR021131">
    <property type="entry name" value="Ribosomal_uL15/eL18"/>
</dbReference>
<feature type="compositionally biased region" description="Basic residues" evidence="4">
    <location>
        <begin position="67"/>
        <end position="79"/>
    </location>
</feature>
<sequence>MPPRYLLTQAQSFLPTCACRIPAVLPAFPLRTQARFASLLGDLQNVPTSYSKAIRLGRGPSSGKGKTSGRGHKGQKQHGKVPAGFTGGQTKLEVTNPTRGKDNENFSSDLAPLNIDRIQEWIDQGRIDPSKPITIRELYRSRCVNRIGEGIKLLGRNSTALRSPIHITVSRASSSAIAAVERAGGTVTTRYYTEFSVKKILAGLMHPTISLRSHPTTQPFELPFASGTSFPIRDQSLLALPRTSNEGEIFKYRLPDPIRRKDQEYYRDAAHRGYLQHEVAEGEGPSLFFRPRPEGIPVARTKKVKKVDENKLW</sequence>
<reference evidence="8" key="3">
    <citation type="submission" date="2025-04" db="UniProtKB">
        <authorList>
            <consortium name="RefSeq"/>
        </authorList>
    </citation>
    <scope>IDENTIFICATION</scope>
    <source>
        <strain evidence="8">CBS 781.70</strain>
    </source>
</reference>
<dbReference type="GO" id="GO:0003735">
    <property type="term" value="F:structural constituent of ribosome"/>
    <property type="evidence" value="ECO:0007669"/>
    <property type="project" value="InterPro"/>
</dbReference>
<dbReference type="EMBL" id="ML975152">
    <property type="protein sequence ID" value="KAF1815278.1"/>
    <property type="molecule type" value="Genomic_DNA"/>
</dbReference>
<gene>
    <name evidence="6 8" type="ORF">P152DRAFT_391585</name>
</gene>
<dbReference type="FunFam" id="3.100.10.10:FF:000011">
    <property type="entry name" value="50S ribosomal subunit protein L15"/>
    <property type="match status" value="1"/>
</dbReference>
<dbReference type="GeneID" id="54416673"/>
<reference evidence="8" key="2">
    <citation type="submission" date="2020-04" db="EMBL/GenBank/DDBJ databases">
        <authorList>
            <consortium name="NCBI Genome Project"/>
        </authorList>
    </citation>
    <scope>NUCLEOTIDE SEQUENCE</scope>
    <source>
        <strain evidence="8">CBS 781.70</strain>
    </source>
</reference>
<dbReference type="OrthoDB" id="361383at2759"/>
<evidence type="ECO:0000259" key="5">
    <source>
        <dbReference type="Pfam" id="PF00828"/>
    </source>
</evidence>
<dbReference type="Proteomes" id="UP000504638">
    <property type="component" value="Unplaced"/>
</dbReference>
<dbReference type="InterPro" id="IPR030878">
    <property type="entry name" value="Ribosomal_uL15"/>
</dbReference>
<evidence type="ECO:0000313" key="8">
    <source>
        <dbReference type="RefSeq" id="XP_033536909.1"/>
    </source>
</evidence>
<name>A0A6G1GB14_9PEZI</name>
<accession>A0A6G1GB14</accession>
<dbReference type="PANTHER" id="PTHR12934">
    <property type="entry name" value="50S RIBOSOMAL PROTEIN L15"/>
    <property type="match status" value="1"/>
</dbReference>
<evidence type="ECO:0000256" key="4">
    <source>
        <dbReference type="SAM" id="MobiDB-lite"/>
    </source>
</evidence>
<evidence type="ECO:0000256" key="2">
    <source>
        <dbReference type="ARBA" id="ARBA00022980"/>
    </source>
</evidence>
<dbReference type="InterPro" id="IPR036227">
    <property type="entry name" value="Ribosomal_uL15/eL18_sf"/>
</dbReference>
<reference evidence="6 8" key="1">
    <citation type="submission" date="2020-01" db="EMBL/GenBank/DDBJ databases">
        <authorList>
            <consortium name="DOE Joint Genome Institute"/>
            <person name="Haridas S."/>
            <person name="Albert R."/>
            <person name="Binder M."/>
            <person name="Bloem J."/>
            <person name="Labutti K."/>
            <person name="Salamov A."/>
            <person name="Andreopoulos B."/>
            <person name="Baker S.E."/>
            <person name="Barry K."/>
            <person name="Bills G."/>
            <person name="Bluhm B.H."/>
            <person name="Cannon C."/>
            <person name="Castanera R."/>
            <person name="Culley D.E."/>
            <person name="Daum C."/>
            <person name="Ezra D."/>
            <person name="Gonzalez J.B."/>
            <person name="Henrissat B."/>
            <person name="Kuo A."/>
            <person name="Liang C."/>
            <person name="Lipzen A."/>
            <person name="Lutzoni F."/>
            <person name="Magnuson J."/>
            <person name="Mondo S."/>
            <person name="Nolan M."/>
            <person name="Ohm R."/>
            <person name="Pangilinan J."/>
            <person name="Park H.-J."/>
            <person name="Ramirez L."/>
            <person name="Alfaro M."/>
            <person name="Sun H."/>
            <person name="Tritt A."/>
            <person name="Yoshinaga Y."/>
            <person name="Zwiers L.-H."/>
            <person name="Turgeon B.G."/>
            <person name="Goodwin S.B."/>
            <person name="Spatafora J.W."/>
            <person name="Crous P.W."/>
            <person name="Grigoriev I.V."/>
        </authorList>
    </citation>
    <scope>NUCLEOTIDE SEQUENCE</scope>
    <source>
        <strain evidence="6 8">CBS 781.70</strain>
    </source>
</reference>
<evidence type="ECO:0000313" key="6">
    <source>
        <dbReference type="EMBL" id="KAF1815278.1"/>
    </source>
</evidence>
<feature type="compositionally biased region" description="Polar residues" evidence="4">
    <location>
        <begin position="88"/>
        <end position="98"/>
    </location>
</feature>
<dbReference type="GO" id="GO:0005762">
    <property type="term" value="C:mitochondrial large ribosomal subunit"/>
    <property type="evidence" value="ECO:0007669"/>
    <property type="project" value="TreeGrafter"/>
</dbReference>
<keyword evidence="7" id="KW-1185">Reference proteome</keyword>
<feature type="domain" description="Large ribosomal subunit protein uL15/eL18" evidence="5">
    <location>
        <begin position="112"/>
        <end position="188"/>
    </location>
</feature>
<dbReference type="GO" id="GO:0006412">
    <property type="term" value="P:translation"/>
    <property type="evidence" value="ECO:0007669"/>
    <property type="project" value="InterPro"/>
</dbReference>
<keyword evidence="3" id="KW-0687">Ribonucleoprotein</keyword>
<proteinExistence type="inferred from homology"/>
<evidence type="ECO:0000256" key="1">
    <source>
        <dbReference type="ARBA" id="ARBA00007320"/>
    </source>
</evidence>
<dbReference type="NCBIfam" id="TIGR01071">
    <property type="entry name" value="rplO_bact"/>
    <property type="match status" value="1"/>
</dbReference>
<dbReference type="Gene3D" id="3.100.10.10">
    <property type="match status" value="1"/>
</dbReference>
<dbReference type="AlphaFoldDB" id="A0A6G1GB14"/>
<comment type="similarity">
    <text evidence="1">Belongs to the universal ribosomal protein uL15 family.</text>
</comment>
<dbReference type="InterPro" id="IPR005749">
    <property type="entry name" value="Ribosomal_uL15_bac-type"/>
</dbReference>